<feature type="domain" description="NAD-dependent epimerase/dehydratase" evidence="3">
    <location>
        <begin position="6"/>
        <end position="222"/>
    </location>
</feature>
<accession>A0A5M9NKK1</accession>
<dbReference type="RefSeq" id="WP_086711865.1">
    <property type="nucleotide sequence ID" value="NZ_AP025492.1"/>
</dbReference>
<dbReference type="InterPro" id="IPR001509">
    <property type="entry name" value="Epimerase_deHydtase"/>
</dbReference>
<dbReference type="AlphaFoldDB" id="A0A5M9NKK1"/>
<dbReference type="Proteomes" id="UP000322521">
    <property type="component" value="Unassembled WGS sequence"/>
</dbReference>
<proteinExistence type="inferred from homology"/>
<dbReference type="Pfam" id="PF01370">
    <property type="entry name" value="Epimerase"/>
    <property type="match status" value="1"/>
</dbReference>
<evidence type="ECO:0000259" key="3">
    <source>
        <dbReference type="Pfam" id="PF01370"/>
    </source>
</evidence>
<dbReference type="OrthoDB" id="9801056at2"/>
<dbReference type="SUPFAM" id="SSF51735">
    <property type="entry name" value="NAD(P)-binding Rossmann-fold domains"/>
    <property type="match status" value="1"/>
</dbReference>
<organism evidence="4 5">
    <name type="scientific">Vibrio gigantis</name>
    <dbReference type="NCBI Taxonomy" id="296199"/>
    <lineage>
        <taxon>Bacteria</taxon>
        <taxon>Pseudomonadati</taxon>
        <taxon>Pseudomonadota</taxon>
        <taxon>Gammaproteobacteria</taxon>
        <taxon>Vibrionales</taxon>
        <taxon>Vibrionaceae</taxon>
        <taxon>Vibrio</taxon>
    </lineage>
</organism>
<comment type="similarity">
    <text evidence="2">Belongs to the NAD(P)-dependent epimerase/dehydratase family.</text>
</comment>
<evidence type="ECO:0000256" key="2">
    <source>
        <dbReference type="ARBA" id="ARBA00007637"/>
    </source>
</evidence>
<dbReference type="PANTHER" id="PTHR43000">
    <property type="entry name" value="DTDP-D-GLUCOSE 4,6-DEHYDRATASE-RELATED"/>
    <property type="match status" value="1"/>
</dbReference>
<sequence>MTNKKVVITGASGFVGLALCRKLLSEGSQVVALVRDAQSLKELAHHNNLSIIEVSLASYRLLDSNEIRNADCFYHIAWDGTWGKAFADYDKQLKNAIYACDAYQLASDSNVKRFVLVTTINSFEIHHYLHNKESKPRTACIYGTAKIAAGLIGKTLAQQSNCEFVTAVLPSVFGPGDNSGMVQNILIRNFMDNVSPKLVEGNFTYDWVYIDDVVDMLSLLMSPTLDDSSYYLGNRKPGTFKEVVTQVRDILNPEIALEFGSFPDVNAINYNLIDTETVYQEFGYEVVSDFEESILKTANWLRKEKSL</sequence>
<evidence type="ECO:0000256" key="1">
    <source>
        <dbReference type="ARBA" id="ARBA00005125"/>
    </source>
</evidence>
<dbReference type="EMBL" id="VXJS01000010">
    <property type="protein sequence ID" value="KAA8671166.1"/>
    <property type="molecule type" value="Genomic_DNA"/>
</dbReference>
<gene>
    <name evidence="4" type="ORF">F4W18_16685</name>
</gene>
<evidence type="ECO:0000313" key="5">
    <source>
        <dbReference type="Proteomes" id="UP000322521"/>
    </source>
</evidence>
<keyword evidence="5" id="KW-1185">Reference proteome</keyword>
<dbReference type="Gene3D" id="3.40.50.720">
    <property type="entry name" value="NAD(P)-binding Rossmann-like Domain"/>
    <property type="match status" value="1"/>
</dbReference>
<protein>
    <submittedName>
        <fullName evidence="4">NAD(P)-dependent oxidoreductase</fullName>
    </submittedName>
</protein>
<comment type="pathway">
    <text evidence="1">Bacterial outer membrane biogenesis; LPS O-antigen biosynthesis.</text>
</comment>
<evidence type="ECO:0000313" key="4">
    <source>
        <dbReference type="EMBL" id="KAA8671166.1"/>
    </source>
</evidence>
<dbReference type="InterPro" id="IPR036291">
    <property type="entry name" value="NAD(P)-bd_dom_sf"/>
</dbReference>
<reference evidence="4 5" key="1">
    <citation type="submission" date="2019-09" db="EMBL/GenBank/DDBJ databases">
        <title>Draft genome sequence of various Type strains from the CCUG.</title>
        <authorList>
            <person name="Pineiro-Iglesias B."/>
            <person name="Tunovic T."/>
            <person name="Unosson C."/>
            <person name="Inganas E."/>
            <person name="Ohlen M."/>
            <person name="Cardew S."/>
            <person name="Jensie-Markopoulos S."/>
            <person name="Salva-Serra F."/>
            <person name="Jaen-Luchoro D."/>
            <person name="Karlsson R."/>
            <person name="Svensson-Stadler L."/>
            <person name="Chun J."/>
            <person name="Moore E."/>
        </authorList>
    </citation>
    <scope>NUCLEOTIDE SEQUENCE [LARGE SCALE GENOMIC DNA]</scope>
    <source>
        <strain evidence="4 5">CCUG 56969T</strain>
    </source>
</reference>
<comment type="caution">
    <text evidence="4">The sequence shown here is derived from an EMBL/GenBank/DDBJ whole genome shotgun (WGS) entry which is preliminary data.</text>
</comment>
<name>A0A5M9NKK1_9VIBR</name>